<reference evidence="5" key="1">
    <citation type="journal article" date="2014" name="Front. Microbiol.">
        <title>High frequency of phylogenetically diverse reductive dehalogenase-homologous genes in deep subseafloor sedimentary metagenomes.</title>
        <authorList>
            <person name="Kawai M."/>
            <person name="Futagami T."/>
            <person name="Toyoda A."/>
            <person name="Takaki Y."/>
            <person name="Nishi S."/>
            <person name="Hori S."/>
            <person name="Arai W."/>
            <person name="Tsubouchi T."/>
            <person name="Morono Y."/>
            <person name="Uchiyama I."/>
            <person name="Ito T."/>
            <person name="Fujiyama A."/>
            <person name="Inagaki F."/>
            <person name="Takami H."/>
        </authorList>
    </citation>
    <scope>NUCLEOTIDE SEQUENCE</scope>
    <source>
        <strain evidence="5">Expedition CK06-06</strain>
    </source>
</reference>
<dbReference type="InterPro" id="IPR029063">
    <property type="entry name" value="SAM-dependent_MTases_sf"/>
</dbReference>
<organism evidence="5">
    <name type="scientific">marine sediment metagenome</name>
    <dbReference type="NCBI Taxonomy" id="412755"/>
    <lineage>
        <taxon>unclassified sequences</taxon>
        <taxon>metagenomes</taxon>
        <taxon>ecological metagenomes</taxon>
    </lineage>
</organism>
<proteinExistence type="predicted"/>
<sequence>DTFFLSLEDELELRPAVIDLFCGAGGFSSGFESAGFSIRWAIDNDPLACKSFKANFPQCNVVQGDICEIAPMLEKGTLSELGVPPDRLWGIIGGPPCQSFSGIGERNPEDSRSSFVNIFMEVVAKLEPTFFVMENVPGLVSIGRDSSLAQVLKMKAKSVGTLAMKIADALPPVSCKEIK</sequence>
<feature type="non-terminal residue" evidence="5">
    <location>
        <position position="179"/>
    </location>
</feature>
<keyword evidence="4" id="KW-0949">S-adenosyl-L-methionine</keyword>
<feature type="non-terminal residue" evidence="5">
    <location>
        <position position="1"/>
    </location>
</feature>
<dbReference type="GO" id="GO:0003886">
    <property type="term" value="F:DNA (cytosine-5-)-methyltransferase activity"/>
    <property type="evidence" value="ECO:0007669"/>
    <property type="project" value="UniProtKB-EC"/>
</dbReference>
<evidence type="ECO:0000256" key="3">
    <source>
        <dbReference type="ARBA" id="ARBA00022679"/>
    </source>
</evidence>
<protein>
    <recommendedName>
        <fullName evidence="1">DNA (cytosine-5-)-methyltransferase</fullName>
        <ecNumber evidence="1">2.1.1.37</ecNumber>
    </recommendedName>
</protein>
<dbReference type="Gene3D" id="3.40.50.150">
    <property type="entry name" value="Vaccinia Virus protein VP39"/>
    <property type="match status" value="1"/>
</dbReference>
<keyword evidence="3" id="KW-0808">Transferase</keyword>
<comment type="caution">
    <text evidence="5">The sequence shown here is derived from an EMBL/GenBank/DDBJ whole genome shotgun (WGS) entry which is preliminary data.</text>
</comment>
<evidence type="ECO:0000256" key="1">
    <source>
        <dbReference type="ARBA" id="ARBA00011975"/>
    </source>
</evidence>
<dbReference type="EC" id="2.1.1.37" evidence="1"/>
<dbReference type="AlphaFoldDB" id="X1KSG0"/>
<dbReference type="EMBL" id="BARV01012932">
    <property type="protein sequence ID" value="GAI09643.1"/>
    <property type="molecule type" value="Genomic_DNA"/>
</dbReference>
<dbReference type="InterPro" id="IPR001525">
    <property type="entry name" value="C5_MeTfrase"/>
</dbReference>
<evidence type="ECO:0000313" key="5">
    <source>
        <dbReference type="EMBL" id="GAI09643.1"/>
    </source>
</evidence>
<accession>X1KSG0</accession>
<dbReference type="SUPFAM" id="SSF53335">
    <property type="entry name" value="S-adenosyl-L-methionine-dependent methyltransferases"/>
    <property type="match status" value="1"/>
</dbReference>
<evidence type="ECO:0000256" key="2">
    <source>
        <dbReference type="ARBA" id="ARBA00022603"/>
    </source>
</evidence>
<dbReference type="PROSITE" id="PS51679">
    <property type="entry name" value="SAM_MT_C5"/>
    <property type="match status" value="1"/>
</dbReference>
<gene>
    <name evidence="5" type="ORF">S06H3_23680</name>
</gene>
<dbReference type="PANTHER" id="PTHR10629:SF52">
    <property type="entry name" value="DNA (CYTOSINE-5)-METHYLTRANSFERASE 1"/>
    <property type="match status" value="1"/>
</dbReference>
<evidence type="ECO:0000256" key="4">
    <source>
        <dbReference type="ARBA" id="ARBA00022691"/>
    </source>
</evidence>
<name>X1KSG0_9ZZZZ</name>
<dbReference type="PRINTS" id="PR00105">
    <property type="entry name" value="C5METTRFRASE"/>
</dbReference>
<dbReference type="PANTHER" id="PTHR10629">
    <property type="entry name" value="CYTOSINE-SPECIFIC METHYLTRANSFERASE"/>
    <property type="match status" value="1"/>
</dbReference>
<dbReference type="InterPro" id="IPR050390">
    <property type="entry name" value="C5-Methyltransferase"/>
</dbReference>
<keyword evidence="2" id="KW-0489">Methyltransferase</keyword>
<dbReference type="GO" id="GO:0032259">
    <property type="term" value="P:methylation"/>
    <property type="evidence" value="ECO:0007669"/>
    <property type="project" value="UniProtKB-KW"/>
</dbReference>
<dbReference type="Pfam" id="PF00145">
    <property type="entry name" value="DNA_methylase"/>
    <property type="match status" value="1"/>
</dbReference>